<dbReference type="InterPro" id="IPR003593">
    <property type="entry name" value="AAA+_ATPase"/>
</dbReference>
<dbReference type="Gene3D" id="3.40.50.300">
    <property type="entry name" value="P-loop containing nucleotide triphosphate hydrolases"/>
    <property type="match status" value="1"/>
</dbReference>
<evidence type="ECO:0000256" key="8">
    <source>
        <dbReference type="SAM" id="Phobius"/>
    </source>
</evidence>
<dbReference type="SUPFAM" id="SSF52540">
    <property type="entry name" value="P-loop containing nucleoside triphosphate hydrolases"/>
    <property type="match status" value="1"/>
</dbReference>
<accession>A0ABM6PSB5</accession>
<feature type="transmembrane region" description="Helical" evidence="8">
    <location>
        <begin position="92"/>
        <end position="111"/>
    </location>
</feature>
<protein>
    <submittedName>
        <fullName evidence="10">Multidrug resistance protein</fullName>
    </submittedName>
</protein>
<proteinExistence type="inferred from homology"/>
<keyword evidence="6 8" id="KW-1133">Transmembrane helix</keyword>
<sequence length="481" mass="55765">MIISFLSTLHRSLISLIFGQTRAIEMIEKKLKMFDNFSYKKYTKKEPGSYFSLFFNEIFSKGEKLFSFLFLMISLIFPIVTILSTIFYINPIIGAIVLVLTIVWSTFPSFFQKFFSKKIRKQLDALENLNSEFSEKLGKFEAFFFFNKINLLKKNLKPTTRIASLGQKNYRFWSEFANNLISIIKTLFIILTDLSIVLFGIYFENLPTQTIVVLVTINTASFLFIDDFSSFIIVITNYLSLRLGLKKAFSEEDSSKKAFNFKDFSEKIDKISIKNLSFSYKNKLILENVNLEILKGKKYLLRGDNGVGKSTLLKILMGIERDYKGEISLNSTNLNLISDWNIVKNISFIDNNPLLIEGNLSENISFYSKYDNKKIDDLVNLVNLNELKGKNLIDWEQKSDLSVGQKQRVNFASHIIEQKPIVIIDEAFSNLDKENIKILVSWLLEQNVTLLFILHNLDENLAKKFDFHLNFVNKQVLLEKL</sequence>
<evidence type="ECO:0000313" key="11">
    <source>
        <dbReference type="Proteomes" id="UP000224629"/>
    </source>
</evidence>
<feature type="transmembrane region" description="Helical" evidence="8">
    <location>
        <begin position="209"/>
        <end position="239"/>
    </location>
</feature>
<organism evidence="10 11">
    <name type="scientific">Mesomycoplasma dispar</name>
    <dbReference type="NCBI Taxonomy" id="86660"/>
    <lineage>
        <taxon>Bacteria</taxon>
        <taxon>Bacillati</taxon>
        <taxon>Mycoplasmatota</taxon>
        <taxon>Mycoplasmoidales</taxon>
        <taxon>Metamycoplasmataceae</taxon>
        <taxon>Mesomycoplasma</taxon>
    </lineage>
</organism>
<evidence type="ECO:0000259" key="9">
    <source>
        <dbReference type="PROSITE" id="PS50893"/>
    </source>
</evidence>
<evidence type="ECO:0000256" key="1">
    <source>
        <dbReference type="ARBA" id="ARBA00004651"/>
    </source>
</evidence>
<dbReference type="PANTHER" id="PTHR43394">
    <property type="entry name" value="ATP-DEPENDENT PERMEASE MDL1, MITOCHONDRIAL"/>
    <property type="match status" value="1"/>
</dbReference>
<dbReference type="SMART" id="SM00382">
    <property type="entry name" value="AAA"/>
    <property type="match status" value="1"/>
</dbReference>
<dbReference type="Pfam" id="PF00005">
    <property type="entry name" value="ABC_tran"/>
    <property type="match status" value="1"/>
</dbReference>
<dbReference type="InterPro" id="IPR027417">
    <property type="entry name" value="P-loop_NTPase"/>
</dbReference>
<dbReference type="InterPro" id="IPR039421">
    <property type="entry name" value="Type_1_exporter"/>
</dbReference>
<keyword evidence="11" id="KW-1185">Reference proteome</keyword>
<dbReference type="InterPro" id="IPR036640">
    <property type="entry name" value="ABC1_TM_sf"/>
</dbReference>
<evidence type="ECO:0000313" key="10">
    <source>
        <dbReference type="EMBL" id="ATP60033.1"/>
    </source>
</evidence>
<keyword evidence="3 8" id="KW-0812">Transmembrane</keyword>
<keyword evidence="5" id="KW-0067">ATP-binding</keyword>
<dbReference type="PANTHER" id="PTHR43394:SF1">
    <property type="entry name" value="ATP-BINDING CASSETTE SUB-FAMILY B MEMBER 10, MITOCHONDRIAL"/>
    <property type="match status" value="1"/>
</dbReference>
<dbReference type="Gene3D" id="1.20.1560.10">
    <property type="entry name" value="ABC transporter type 1, transmembrane domain"/>
    <property type="match status" value="1"/>
</dbReference>
<feature type="transmembrane region" description="Helical" evidence="8">
    <location>
        <begin position="180"/>
        <end position="203"/>
    </location>
</feature>
<dbReference type="PROSITE" id="PS50893">
    <property type="entry name" value="ABC_TRANSPORTER_2"/>
    <property type="match status" value="1"/>
</dbReference>
<reference evidence="10" key="1">
    <citation type="submission" date="2017-10" db="EMBL/GenBank/DDBJ databases">
        <title>Genome-wide analysis of the first isolated strain mycoplasma dispar GS01.</title>
        <authorList>
            <person name="Hao H."/>
            <person name="Chen S."/>
            <person name="Zhao P."/>
            <person name="Chu Y."/>
            <person name="Liu Y."/>
        </authorList>
    </citation>
    <scope>NUCLEOTIDE SEQUENCE [LARGE SCALE GENOMIC DNA]</scope>
    <source>
        <strain evidence="10">GS01</strain>
    </source>
</reference>
<feature type="domain" description="ABC transporter" evidence="9">
    <location>
        <begin position="271"/>
        <end position="481"/>
    </location>
</feature>
<feature type="transmembrane region" description="Helical" evidence="8">
    <location>
        <begin position="65"/>
        <end position="86"/>
    </location>
</feature>
<keyword evidence="4" id="KW-0547">Nucleotide-binding</keyword>
<evidence type="ECO:0000256" key="2">
    <source>
        <dbReference type="ARBA" id="ARBA00005417"/>
    </source>
</evidence>
<comment type="similarity">
    <text evidence="2">Belongs to the ABC transporter superfamily.</text>
</comment>
<name>A0ABM6PSB5_9BACT</name>
<evidence type="ECO:0000256" key="6">
    <source>
        <dbReference type="ARBA" id="ARBA00022989"/>
    </source>
</evidence>
<dbReference type="SUPFAM" id="SSF90123">
    <property type="entry name" value="ABC transporter transmembrane region"/>
    <property type="match status" value="1"/>
</dbReference>
<dbReference type="EMBL" id="CP024161">
    <property type="protein sequence ID" value="ATP60033.1"/>
    <property type="molecule type" value="Genomic_DNA"/>
</dbReference>
<gene>
    <name evidence="10" type="ORF">CSW10_00240</name>
</gene>
<keyword evidence="7 8" id="KW-0472">Membrane</keyword>
<evidence type="ECO:0000256" key="4">
    <source>
        <dbReference type="ARBA" id="ARBA00022741"/>
    </source>
</evidence>
<evidence type="ECO:0000256" key="7">
    <source>
        <dbReference type="ARBA" id="ARBA00023136"/>
    </source>
</evidence>
<evidence type="ECO:0000256" key="3">
    <source>
        <dbReference type="ARBA" id="ARBA00022692"/>
    </source>
</evidence>
<dbReference type="InterPro" id="IPR003439">
    <property type="entry name" value="ABC_transporter-like_ATP-bd"/>
</dbReference>
<comment type="subcellular location">
    <subcellularLocation>
        <location evidence="1">Cell membrane</location>
        <topology evidence="1">Multi-pass membrane protein</topology>
    </subcellularLocation>
</comment>
<dbReference type="Proteomes" id="UP000224629">
    <property type="component" value="Chromosome"/>
</dbReference>
<evidence type="ECO:0000256" key="5">
    <source>
        <dbReference type="ARBA" id="ARBA00022840"/>
    </source>
</evidence>